<dbReference type="EMBL" id="CAUYUJ010018097">
    <property type="protein sequence ID" value="CAK0880623.1"/>
    <property type="molecule type" value="Genomic_DNA"/>
</dbReference>
<reference evidence="3" key="1">
    <citation type="submission" date="2023-10" db="EMBL/GenBank/DDBJ databases">
        <authorList>
            <person name="Chen Y."/>
            <person name="Shah S."/>
            <person name="Dougan E. K."/>
            <person name="Thang M."/>
            <person name="Chan C."/>
        </authorList>
    </citation>
    <scope>NUCLEOTIDE SEQUENCE [LARGE SCALE GENOMIC DNA]</scope>
</reference>
<name>A0ABN9W7N7_9DINO</name>
<feature type="compositionally biased region" description="Low complexity" evidence="1">
    <location>
        <begin position="93"/>
        <end position="109"/>
    </location>
</feature>
<evidence type="ECO:0000313" key="3">
    <source>
        <dbReference type="EMBL" id="CAK0880623.1"/>
    </source>
</evidence>
<evidence type="ECO:0000256" key="1">
    <source>
        <dbReference type="SAM" id="MobiDB-lite"/>
    </source>
</evidence>
<keyword evidence="2" id="KW-1133">Transmembrane helix</keyword>
<accession>A0ABN9W7N7</accession>
<dbReference type="Proteomes" id="UP001189429">
    <property type="component" value="Unassembled WGS sequence"/>
</dbReference>
<organism evidence="3 4">
    <name type="scientific">Prorocentrum cordatum</name>
    <dbReference type="NCBI Taxonomy" id="2364126"/>
    <lineage>
        <taxon>Eukaryota</taxon>
        <taxon>Sar</taxon>
        <taxon>Alveolata</taxon>
        <taxon>Dinophyceae</taxon>
        <taxon>Prorocentrales</taxon>
        <taxon>Prorocentraceae</taxon>
        <taxon>Prorocentrum</taxon>
    </lineage>
</organism>
<gene>
    <name evidence="3" type="ORF">PCOR1329_LOCUS63714</name>
</gene>
<proteinExistence type="predicted"/>
<keyword evidence="4" id="KW-1185">Reference proteome</keyword>
<feature type="transmembrane region" description="Helical" evidence="2">
    <location>
        <begin position="150"/>
        <end position="169"/>
    </location>
</feature>
<comment type="caution">
    <text evidence="3">The sequence shown here is derived from an EMBL/GenBank/DDBJ whole genome shotgun (WGS) entry which is preliminary data.</text>
</comment>
<protein>
    <submittedName>
        <fullName evidence="3">Uncharacterized protein</fullName>
    </submittedName>
</protein>
<evidence type="ECO:0000313" key="4">
    <source>
        <dbReference type="Proteomes" id="UP001189429"/>
    </source>
</evidence>
<feature type="region of interest" description="Disordered" evidence="1">
    <location>
        <begin position="93"/>
        <end position="112"/>
    </location>
</feature>
<evidence type="ECO:0000256" key="2">
    <source>
        <dbReference type="SAM" id="Phobius"/>
    </source>
</evidence>
<sequence length="179" mass="18928">MLWIAVGKSKMASSWGKPSFCRGSFPAVEDADLWWTEFNAHQRSLVILRRNATDSGRWAHNCTLSMDKAGAEYIKQVVGDILAAGRPSAVAAAPAQEPDGAAGAAAAPEDSGDARLRGALGAAAAASGQPEGSLPPLPGLPRSEQLPDDAMFWVLGFGLVFFVVILVLLRRSSKALRRD</sequence>
<keyword evidence="2" id="KW-0472">Membrane</keyword>
<keyword evidence="2" id="KW-0812">Transmembrane</keyword>